<dbReference type="RefSeq" id="WP_222875716.1">
    <property type="nucleotide sequence ID" value="NZ_AP023361.1"/>
</dbReference>
<dbReference type="GO" id="GO:0004527">
    <property type="term" value="F:exonuclease activity"/>
    <property type="evidence" value="ECO:0007669"/>
    <property type="project" value="UniProtKB-KW"/>
</dbReference>
<evidence type="ECO:0000256" key="8">
    <source>
        <dbReference type="ARBA" id="ARBA00023125"/>
    </source>
</evidence>
<dbReference type="SUPFAM" id="SSF52540">
    <property type="entry name" value="P-loop containing nucleoside triphosphate hydrolases"/>
    <property type="match status" value="1"/>
</dbReference>
<dbReference type="InterPro" id="IPR014017">
    <property type="entry name" value="DNA_helicase_UvrD-like_C"/>
</dbReference>
<evidence type="ECO:0000256" key="9">
    <source>
        <dbReference type="ARBA" id="ARBA00023204"/>
    </source>
</evidence>
<gene>
    <name evidence="19" type="ORF">IZ6_28530</name>
</gene>
<dbReference type="Proteomes" id="UP000515317">
    <property type="component" value="Chromosome"/>
</dbReference>
<feature type="binding site" evidence="15">
    <location>
        <begin position="28"/>
        <end position="35"/>
    </location>
    <ligand>
        <name>ATP</name>
        <dbReference type="ChEBI" id="CHEBI:30616"/>
    </ligand>
</feature>
<dbReference type="InterPro" id="IPR011335">
    <property type="entry name" value="Restrct_endonuc-II-like"/>
</dbReference>
<feature type="region of interest" description="Disordered" evidence="16">
    <location>
        <begin position="1"/>
        <end position="22"/>
    </location>
</feature>
<evidence type="ECO:0000256" key="10">
    <source>
        <dbReference type="ARBA" id="ARBA00023235"/>
    </source>
</evidence>
<dbReference type="InterPro" id="IPR027417">
    <property type="entry name" value="P-loop_NTPase"/>
</dbReference>
<dbReference type="PROSITE" id="PS51198">
    <property type="entry name" value="UVRD_HELICASE_ATP_BIND"/>
    <property type="match status" value="1"/>
</dbReference>
<keyword evidence="5 15" id="KW-0347">Helicase</keyword>
<keyword evidence="7 15" id="KW-0067">ATP-binding</keyword>
<reference evidence="19 20" key="1">
    <citation type="submission" date="2020-08" db="EMBL/GenBank/DDBJ databases">
        <title>Genome sequence of Rhizobiales bacterium strain IZ6.</title>
        <authorList>
            <person name="Nakai R."/>
            <person name="Naganuma T."/>
        </authorList>
    </citation>
    <scope>NUCLEOTIDE SEQUENCE [LARGE SCALE GENOMIC DNA]</scope>
    <source>
        <strain evidence="19 20">IZ6</strain>
    </source>
</reference>
<evidence type="ECO:0000256" key="7">
    <source>
        <dbReference type="ARBA" id="ARBA00022840"/>
    </source>
</evidence>
<accession>A0A6S6QZM4</accession>
<evidence type="ECO:0000256" key="5">
    <source>
        <dbReference type="ARBA" id="ARBA00022806"/>
    </source>
</evidence>
<feature type="domain" description="UvrD-like helicase ATP-binding" evidence="17">
    <location>
        <begin position="7"/>
        <end position="490"/>
    </location>
</feature>
<evidence type="ECO:0000313" key="19">
    <source>
        <dbReference type="EMBL" id="BCJ92118.1"/>
    </source>
</evidence>
<dbReference type="PROSITE" id="PS51217">
    <property type="entry name" value="UVRD_HELICASE_CTER"/>
    <property type="match status" value="1"/>
</dbReference>
<dbReference type="AlphaFoldDB" id="A0A6S6QZM4"/>
<comment type="catalytic activity">
    <reaction evidence="11">
        <text>Couples ATP hydrolysis with the unwinding of duplex DNA by translocating in the 3'-5' direction.</text>
        <dbReference type="EC" id="5.6.2.4"/>
    </reaction>
</comment>
<dbReference type="GO" id="GO:0003677">
    <property type="term" value="F:DNA binding"/>
    <property type="evidence" value="ECO:0007669"/>
    <property type="project" value="UniProtKB-KW"/>
</dbReference>
<protein>
    <recommendedName>
        <fullName evidence="12">DNA 3'-5' helicase</fullName>
        <ecNumber evidence="12">5.6.2.4</ecNumber>
    </recommendedName>
    <alternativeName>
        <fullName evidence="13">DNA 3'-5' helicase II</fullName>
    </alternativeName>
</protein>
<dbReference type="Gene3D" id="3.40.50.300">
    <property type="entry name" value="P-loop containing nucleotide triphosphate hydrolases"/>
    <property type="match status" value="4"/>
</dbReference>
<dbReference type="InterPro" id="IPR014151">
    <property type="entry name" value="DNA_helicase_AddA"/>
</dbReference>
<feature type="domain" description="UvrD-like helicase C-terminal" evidence="18">
    <location>
        <begin position="520"/>
        <end position="784"/>
    </location>
</feature>
<keyword evidence="8" id="KW-0238">DNA-binding</keyword>
<dbReference type="InterPro" id="IPR014016">
    <property type="entry name" value="UvrD-like_ATP-bd"/>
</dbReference>
<organism evidence="19 20">
    <name type="scientific">Terrihabitans soli</name>
    <dbReference type="NCBI Taxonomy" id="708113"/>
    <lineage>
        <taxon>Bacteria</taxon>
        <taxon>Pseudomonadati</taxon>
        <taxon>Pseudomonadota</taxon>
        <taxon>Alphaproteobacteria</taxon>
        <taxon>Hyphomicrobiales</taxon>
        <taxon>Terrihabitans</taxon>
    </lineage>
</organism>
<sequence>MSAFRPSEETKDRQRRASDPAASAWVSANAGSGKTYVLSNRVVRLLLQGHEPAGVLCITFTKAAAANMANTVFRRLAAWTSASDAELDTALIELGEASPSSEDRARARRLFARALDTPGGLKVLTIHGFCESLLHQFPFEAEVPAAFTVVDERVQSELVEQARADVLNLAAADPESALGHALTRLVTSTADMTLQRVLREVLMRGEELDRLMRSDGDANFSEVFRRLGLALGETATLTELDALILGAPGALAKRSDIVEWLRWGGKSDENLAACLARAGTGGDAETCRAAYLDVFLTKERNPRSDRAFVTRALRDERPDLFGLLIGERERLATLWQRRGAALAREKTESLLLLADAIRTRYRTEKARRGALDFADLIHAAGRLLTNVSSAFVHFKLDQGIDHVLVDEAQDTSPEQWAIVEGLTSEFTAGHGARAKTRTIFAVGDEKQSIFGFQGAAPDRFGEMRTHFERRHRDAEKNFSEVRLTQSFRTAKDVLDAVDHVFATDTARRGLTFDDEKTLHETARPDAPGRVEIWPLEKAEAGPDGVPWDAPFDEVSAKNPVAVLSDKIAEAVKDWTQGQNAIAPGEVLILVRQRGPLFEALLRKLKEKGLPVAGADRLDLGKHIAVLDMLALADALLFADNDLALASVLKSPLFELDDNDLISIAARRRGSLRNALRISEDARHRAAHDKLERFARLAAHKRPFDFYALVLGDGGGRRDFHRRLGFEVDDVLDEFLSYALNYGENETPTLAGFVSWMRAAPAIIKRDLETGGGNVRVMTVHGAKGLEAETVVLADIGLVRHASKVPLIFPVKETGAKEADAEIPVWSAGKDADPPLVSAARQDEAAREAGEHRRLLYVAMTRAKDRLVVAGHLNDPKKDTAPPDSWYALVREGLADKAQEIAVAGFDEPVLVYHPTPGTHAPKTAEAAAKPPAPPAWIFEKLPKEKPAPEWIAPSRAVAHDFAEAETLKLAISAKERGVLLHRLIETLPRYAGTEADAAARYLTNIAPDLPDSERTALAGEALAVLKEPAIAALLSAPGRSEVPVAGEIARPGRAPLFVSGQVDRLIVTADRVTVLDFKSDRPAPNKAPEGYITQLALYRALLRRIFSGKTIDCALVWTAGPKLEPIPQEALDVALERVLGMAPLP</sequence>
<dbReference type="NCBIfam" id="TIGR02784">
    <property type="entry name" value="addA_alphas"/>
    <property type="match status" value="1"/>
</dbReference>
<evidence type="ECO:0000256" key="6">
    <source>
        <dbReference type="ARBA" id="ARBA00022839"/>
    </source>
</evidence>
<keyword evidence="1" id="KW-0540">Nuclease</keyword>
<proteinExistence type="predicted"/>
<dbReference type="PANTHER" id="PTHR11070">
    <property type="entry name" value="UVRD / RECB / PCRA DNA HELICASE FAMILY MEMBER"/>
    <property type="match status" value="1"/>
</dbReference>
<dbReference type="GO" id="GO:0000725">
    <property type="term" value="P:recombinational repair"/>
    <property type="evidence" value="ECO:0007669"/>
    <property type="project" value="TreeGrafter"/>
</dbReference>
<evidence type="ECO:0000256" key="12">
    <source>
        <dbReference type="ARBA" id="ARBA00034808"/>
    </source>
</evidence>
<dbReference type="Gene3D" id="3.90.320.10">
    <property type="match status" value="1"/>
</dbReference>
<dbReference type="GO" id="GO:0033202">
    <property type="term" value="C:DNA helicase complex"/>
    <property type="evidence" value="ECO:0007669"/>
    <property type="project" value="TreeGrafter"/>
</dbReference>
<dbReference type="EMBL" id="AP023361">
    <property type="protein sequence ID" value="BCJ92118.1"/>
    <property type="molecule type" value="Genomic_DNA"/>
</dbReference>
<dbReference type="GO" id="GO:0043138">
    <property type="term" value="F:3'-5' DNA helicase activity"/>
    <property type="evidence" value="ECO:0007669"/>
    <property type="project" value="UniProtKB-EC"/>
</dbReference>
<keyword evidence="3" id="KW-0227">DNA damage</keyword>
<dbReference type="GO" id="GO:0005524">
    <property type="term" value="F:ATP binding"/>
    <property type="evidence" value="ECO:0007669"/>
    <property type="project" value="UniProtKB-UniRule"/>
</dbReference>
<evidence type="ECO:0000259" key="17">
    <source>
        <dbReference type="PROSITE" id="PS51198"/>
    </source>
</evidence>
<keyword evidence="4 15" id="KW-0378">Hydrolase</keyword>
<evidence type="ECO:0000256" key="16">
    <source>
        <dbReference type="SAM" id="MobiDB-lite"/>
    </source>
</evidence>
<evidence type="ECO:0000256" key="3">
    <source>
        <dbReference type="ARBA" id="ARBA00022763"/>
    </source>
</evidence>
<dbReference type="InterPro" id="IPR038726">
    <property type="entry name" value="PDDEXK_AddAB-type"/>
</dbReference>
<dbReference type="Pfam" id="PF13361">
    <property type="entry name" value="UvrD_C"/>
    <property type="match status" value="1"/>
</dbReference>
<dbReference type="InterPro" id="IPR011604">
    <property type="entry name" value="PDDEXK-like_dom_sf"/>
</dbReference>
<evidence type="ECO:0000313" key="20">
    <source>
        <dbReference type="Proteomes" id="UP000515317"/>
    </source>
</evidence>
<dbReference type="PANTHER" id="PTHR11070:SF2">
    <property type="entry name" value="ATP-DEPENDENT DNA HELICASE SRS2"/>
    <property type="match status" value="1"/>
</dbReference>
<dbReference type="EC" id="5.6.2.4" evidence="12"/>
<evidence type="ECO:0000256" key="14">
    <source>
        <dbReference type="ARBA" id="ARBA00048988"/>
    </source>
</evidence>
<keyword evidence="10" id="KW-0413">Isomerase</keyword>
<dbReference type="KEGG" id="tso:IZ6_28530"/>
<evidence type="ECO:0000256" key="4">
    <source>
        <dbReference type="ARBA" id="ARBA00022801"/>
    </source>
</evidence>
<evidence type="ECO:0000256" key="13">
    <source>
        <dbReference type="ARBA" id="ARBA00034923"/>
    </source>
</evidence>
<dbReference type="SUPFAM" id="SSF52980">
    <property type="entry name" value="Restriction endonuclease-like"/>
    <property type="match status" value="1"/>
</dbReference>
<evidence type="ECO:0000256" key="15">
    <source>
        <dbReference type="PROSITE-ProRule" id="PRU00560"/>
    </source>
</evidence>
<evidence type="ECO:0000259" key="18">
    <source>
        <dbReference type="PROSITE" id="PS51217"/>
    </source>
</evidence>
<evidence type="ECO:0000256" key="2">
    <source>
        <dbReference type="ARBA" id="ARBA00022741"/>
    </source>
</evidence>
<dbReference type="GO" id="GO:0005829">
    <property type="term" value="C:cytosol"/>
    <property type="evidence" value="ECO:0007669"/>
    <property type="project" value="TreeGrafter"/>
</dbReference>
<dbReference type="InterPro" id="IPR000212">
    <property type="entry name" value="DNA_helicase_UvrD/REP"/>
</dbReference>
<keyword evidence="20" id="KW-1185">Reference proteome</keyword>
<keyword evidence="2 15" id="KW-0547">Nucleotide-binding</keyword>
<feature type="compositionally biased region" description="Basic and acidic residues" evidence="16">
    <location>
        <begin position="1"/>
        <end position="18"/>
    </location>
</feature>
<keyword evidence="9" id="KW-0234">DNA repair</keyword>
<dbReference type="Pfam" id="PF12705">
    <property type="entry name" value="PDDEXK_1"/>
    <property type="match status" value="1"/>
</dbReference>
<dbReference type="Pfam" id="PF00580">
    <property type="entry name" value="UvrD-helicase"/>
    <property type="match status" value="1"/>
</dbReference>
<evidence type="ECO:0000256" key="11">
    <source>
        <dbReference type="ARBA" id="ARBA00034617"/>
    </source>
</evidence>
<keyword evidence="6" id="KW-0269">Exonuclease</keyword>
<evidence type="ECO:0000256" key="1">
    <source>
        <dbReference type="ARBA" id="ARBA00022722"/>
    </source>
</evidence>
<dbReference type="Gene3D" id="1.10.486.10">
    <property type="entry name" value="PCRA, domain 4"/>
    <property type="match status" value="1"/>
</dbReference>
<comment type="catalytic activity">
    <reaction evidence="14">
        <text>ATP + H2O = ADP + phosphate + H(+)</text>
        <dbReference type="Rhea" id="RHEA:13065"/>
        <dbReference type="ChEBI" id="CHEBI:15377"/>
        <dbReference type="ChEBI" id="CHEBI:15378"/>
        <dbReference type="ChEBI" id="CHEBI:30616"/>
        <dbReference type="ChEBI" id="CHEBI:43474"/>
        <dbReference type="ChEBI" id="CHEBI:456216"/>
        <dbReference type="EC" id="5.6.2.4"/>
    </reaction>
</comment>
<name>A0A6S6QZM4_9HYPH</name>